<dbReference type="AlphaFoldDB" id="A0A2W1D8C9"/>
<dbReference type="Proteomes" id="UP000249757">
    <property type="component" value="Unassembled WGS sequence"/>
</dbReference>
<dbReference type="EMBL" id="NQIK02000003">
    <property type="protein sequence ID" value="KAF7573547.1"/>
    <property type="molecule type" value="Genomic_DNA"/>
</dbReference>
<evidence type="ECO:0000313" key="3">
    <source>
        <dbReference type="EMBL" id="KAI1516166.1"/>
    </source>
</evidence>
<sequence>MSSSNQGQSTRPPNQAEIRLGQTAQNIRSGELGGHQFGTRDNPHRESIKEITRGYDGFDKNATVEENKKQASSTQINPSLGESSKANPRMTNTPAGDAAGSSKKEGGANPTPTANAEWKKDRIFYFRIDELVG</sequence>
<feature type="compositionally biased region" description="Polar residues" evidence="1">
    <location>
        <begin position="1"/>
        <end position="13"/>
    </location>
</feature>
<reference evidence="2 4" key="1">
    <citation type="journal article" date="2018" name="BMC Genomics">
        <title>Comparative genomics of the wheat fungal pathogen Pyrenophora tritici-repentis reveals chromosomal variations and genome plasticity.</title>
        <authorList>
            <person name="Moolhuijzen P."/>
            <person name="See P.T."/>
            <person name="Hane J.K."/>
            <person name="Shi G."/>
            <person name="Liu Z."/>
            <person name="Oliver R.P."/>
            <person name="Moffat C.S."/>
        </authorList>
    </citation>
    <scope>NUCLEOTIDE SEQUENCE [LARGE SCALE GENOMIC DNA]</scope>
    <source>
        <strain evidence="2">M4</strain>
    </source>
</reference>
<name>A0A2W1D8C9_9PLEO</name>
<reference evidence="5" key="4">
    <citation type="journal article" date="2022" name="Microb. Genom.">
        <title>A global pangenome for the wheat fungal pathogen Pyrenophora tritici-repentis and prediction of effector protein structural homology.</title>
        <authorList>
            <person name="Moolhuijzen P.M."/>
            <person name="See P.T."/>
            <person name="Shi G."/>
            <person name="Powell H.R."/>
            <person name="Cockram J."/>
            <person name="Jorgensen L.N."/>
            <person name="Benslimane H."/>
            <person name="Strelkov S.E."/>
            <person name="Turner J."/>
            <person name="Liu Z."/>
            <person name="Moffat C.S."/>
        </authorList>
    </citation>
    <scope>NUCLEOTIDE SEQUENCE [LARGE SCALE GENOMIC DNA]</scope>
</reference>
<proteinExistence type="predicted"/>
<feature type="compositionally biased region" description="Polar residues" evidence="1">
    <location>
        <begin position="70"/>
        <end position="94"/>
    </location>
</feature>
<organism evidence="2 4">
    <name type="scientific">Pyrenophora tritici-repentis</name>
    <dbReference type="NCBI Taxonomy" id="45151"/>
    <lineage>
        <taxon>Eukaryota</taxon>
        <taxon>Fungi</taxon>
        <taxon>Dikarya</taxon>
        <taxon>Ascomycota</taxon>
        <taxon>Pezizomycotina</taxon>
        <taxon>Dothideomycetes</taxon>
        <taxon>Pleosporomycetidae</taxon>
        <taxon>Pleosporales</taxon>
        <taxon>Pleosporineae</taxon>
        <taxon>Pleosporaceae</taxon>
        <taxon>Pyrenophora</taxon>
    </lineage>
</organism>
<gene>
    <name evidence="3" type="ORF">Ptr86124_004703</name>
    <name evidence="2" type="ORF">PtrM4_084520</name>
</gene>
<evidence type="ECO:0000313" key="4">
    <source>
        <dbReference type="Proteomes" id="UP000245464"/>
    </source>
</evidence>
<protein>
    <submittedName>
        <fullName evidence="2">Uncharacterized protein</fullName>
    </submittedName>
</protein>
<dbReference type="Proteomes" id="UP000245464">
    <property type="component" value="Chromosome 3"/>
</dbReference>
<feature type="compositionally biased region" description="Basic and acidic residues" evidence="1">
    <location>
        <begin position="41"/>
        <end position="69"/>
    </location>
</feature>
<evidence type="ECO:0000313" key="2">
    <source>
        <dbReference type="EMBL" id="KAF7573547.1"/>
    </source>
</evidence>
<evidence type="ECO:0000256" key="1">
    <source>
        <dbReference type="SAM" id="MobiDB-lite"/>
    </source>
</evidence>
<evidence type="ECO:0000313" key="5">
    <source>
        <dbReference type="Proteomes" id="UP000249757"/>
    </source>
</evidence>
<reference evidence="3" key="2">
    <citation type="submission" date="2021-05" db="EMBL/GenBank/DDBJ databases">
        <authorList>
            <person name="Moolhuijzen P.M."/>
            <person name="Moffat C.S."/>
        </authorList>
    </citation>
    <scope>NUCLEOTIDE SEQUENCE</scope>
    <source>
        <strain evidence="3">86-124</strain>
    </source>
</reference>
<dbReference type="EMBL" id="NRDI02000005">
    <property type="protein sequence ID" value="KAI1516166.1"/>
    <property type="molecule type" value="Genomic_DNA"/>
</dbReference>
<accession>A0A2W1D8C9</accession>
<feature type="region of interest" description="Disordered" evidence="1">
    <location>
        <begin position="1"/>
        <end position="119"/>
    </location>
</feature>
<keyword evidence="5" id="KW-1185">Reference proteome</keyword>
<comment type="caution">
    <text evidence="2">The sequence shown here is derived from an EMBL/GenBank/DDBJ whole genome shotgun (WGS) entry which is preliminary data.</text>
</comment>
<reference evidence="3" key="3">
    <citation type="journal article" date="2022" name="bioRxiv">
        <title>A global pangenome for the wheat fungal pathogen Pyrenophora tritici-repentis and prediction of effector protein structural homology.</title>
        <authorList>
            <person name="Moolhuijzen P."/>
            <person name="See P.T."/>
            <person name="Shi G."/>
            <person name="Powell H.R."/>
            <person name="Cockram J."/>
            <person name="Jorgensen L.N."/>
            <person name="Benslimane H."/>
            <person name="Strelkov S.E."/>
            <person name="Turner J."/>
            <person name="Liu Z."/>
            <person name="Moffat C.S."/>
        </authorList>
    </citation>
    <scope>NUCLEOTIDE SEQUENCE</scope>
    <source>
        <strain evidence="3">86-124</strain>
    </source>
</reference>